<gene>
    <name evidence="2" type="ORF">LY90DRAFT_671928</name>
</gene>
<proteinExistence type="predicted"/>
<accession>A0A1Y2C714</accession>
<evidence type="ECO:0000313" key="3">
    <source>
        <dbReference type="Proteomes" id="UP000193920"/>
    </source>
</evidence>
<sequence>MKNLELERKYFIENGEKASYFQWLRSKGTNFTCYEMYMNSLNEEQYINNKISVIRTIIYAFNKPIQFTFFYWTLLILILHKFNFKKPIIKIVLVHFILRVSGDIVDKFGDLMPRYYANTPITDKDGNTIGYQCKYDSSSPEMHPLKWFLTRQIGCMLWCLGEMVADWYPLLRTRAAAKDQQYIWIVYITCGIFNFSKLLLIIIHWLLSPTKLYDEHGVYQKKKIDLFYFDYWIIQLSIIYASFIYDFSVYYVIKKSLSEVNNNQISFLKKFKSFSQYRILVSAWVGAVFLPIISFTIIIKFYFYLKYDYHNLEFTFDEIRQSINNLQYFMIFIDQVLLIRSNEEESEYTFDISYDNHLGKYNISYTLNNNNTLINSSNPSSSMDQSFCRSYNDQSMHRKCSNSNSLNTLYENSFDNQSIYRTNLYYINLTQIYVFVYNNIPILT</sequence>
<dbReference type="AlphaFoldDB" id="A0A1Y2C714"/>
<dbReference type="EMBL" id="MCOG01000121">
    <property type="protein sequence ID" value="ORY42095.1"/>
    <property type="molecule type" value="Genomic_DNA"/>
</dbReference>
<evidence type="ECO:0000313" key="2">
    <source>
        <dbReference type="EMBL" id="ORY42095.1"/>
    </source>
</evidence>
<reference evidence="2 3" key="1">
    <citation type="submission" date="2016-08" db="EMBL/GenBank/DDBJ databases">
        <title>A Parts List for Fungal Cellulosomes Revealed by Comparative Genomics.</title>
        <authorList>
            <consortium name="DOE Joint Genome Institute"/>
            <person name="Haitjema C.H."/>
            <person name="Gilmore S.P."/>
            <person name="Henske J.K."/>
            <person name="Solomon K.V."/>
            <person name="De Groot R."/>
            <person name="Kuo A."/>
            <person name="Mondo S.J."/>
            <person name="Salamov A.A."/>
            <person name="Labutti K."/>
            <person name="Zhao Z."/>
            <person name="Chiniquy J."/>
            <person name="Barry K."/>
            <person name="Brewer H.M."/>
            <person name="Purvine S.O."/>
            <person name="Wright A.T."/>
            <person name="Boxma B."/>
            <person name="Van Alen T."/>
            <person name="Hackstein J.H."/>
            <person name="Baker S.E."/>
            <person name="Grigoriev I.V."/>
            <person name="O'Malley M.A."/>
        </authorList>
    </citation>
    <scope>NUCLEOTIDE SEQUENCE [LARGE SCALE GENOMIC DNA]</scope>
    <source>
        <strain evidence="2 3">G1</strain>
    </source>
</reference>
<keyword evidence="1" id="KW-1133">Transmembrane helix</keyword>
<protein>
    <submittedName>
        <fullName evidence="2">Uncharacterized protein</fullName>
    </submittedName>
</protein>
<comment type="caution">
    <text evidence="2">The sequence shown here is derived from an EMBL/GenBank/DDBJ whole genome shotgun (WGS) entry which is preliminary data.</text>
</comment>
<feature type="transmembrane region" description="Helical" evidence="1">
    <location>
        <begin position="279"/>
        <end position="305"/>
    </location>
</feature>
<feature type="transmembrane region" description="Helical" evidence="1">
    <location>
        <begin position="227"/>
        <end position="253"/>
    </location>
</feature>
<organism evidence="2 3">
    <name type="scientific">Neocallimastix californiae</name>
    <dbReference type="NCBI Taxonomy" id="1754190"/>
    <lineage>
        <taxon>Eukaryota</taxon>
        <taxon>Fungi</taxon>
        <taxon>Fungi incertae sedis</taxon>
        <taxon>Chytridiomycota</taxon>
        <taxon>Chytridiomycota incertae sedis</taxon>
        <taxon>Neocallimastigomycetes</taxon>
        <taxon>Neocallimastigales</taxon>
        <taxon>Neocallimastigaceae</taxon>
        <taxon>Neocallimastix</taxon>
    </lineage>
</organism>
<keyword evidence="1" id="KW-0472">Membrane</keyword>
<feature type="transmembrane region" description="Helical" evidence="1">
    <location>
        <begin position="182"/>
        <end position="207"/>
    </location>
</feature>
<dbReference type="Proteomes" id="UP000193920">
    <property type="component" value="Unassembled WGS sequence"/>
</dbReference>
<keyword evidence="1" id="KW-0812">Transmembrane</keyword>
<evidence type="ECO:0000256" key="1">
    <source>
        <dbReference type="SAM" id="Phobius"/>
    </source>
</evidence>
<dbReference type="OrthoDB" id="2141088at2759"/>
<feature type="transmembrane region" description="Helical" evidence="1">
    <location>
        <begin position="65"/>
        <end position="82"/>
    </location>
</feature>
<dbReference type="STRING" id="1754190.A0A1Y2C714"/>
<name>A0A1Y2C714_9FUNG</name>
<keyword evidence="3" id="KW-1185">Reference proteome</keyword>